<dbReference type="STRING" id="28094.SAMN06295900_101264"/>
<dbReference type="EMBL" id="FXAH01000001">
    <property type="protein sequence ID" value="SME95079.1"/>
    <property type="molecule type" value="Genomic_DNA"/>
</dbReference>
<feature type="domain" description="GmrSD restriction endonucleases N-terminal" evidence="1">
    <location>
        <begin position="32"/>
        <end position="186"/>
    </location>
</feature>
<dbReference type="AlphaFoldDB" id="A0A1X7CDY9"/>
<evidence type="ECO:0000313" key="3">
    <source>
        <dbReference type="Proteomes" id="UP000192911"/>
    </source>
</evidence>
<organism evidence="2 3">
    <name type="scientific">Trinickia caryophylli</name>
    <name type="common">Paraburkholderia caryophylli</name>
    <dbReference type="NCBI Taxonomy" id="28094"/>
    <lineage>
        <taxon>Bacteria</taxon>
        <taxon>Pseudomonadati</taxon>
        <taxon>Pseudomonadota</taxon>
        <taxon>Betaproteobacteria</taxon>
        <taxon>Burkholderiales</taxon>
        <taxon>Burkholderiaceae</taxon>
        <taxon>Trinickia</taxon>
    </lineage>
</organism>
<evidence type="ECO:0000313" key="2">
    <source>
        <dbReference type="EMBL" id="SME95079.1"/>
    </source>
</evidence>
<dbReference type="PANTHER" id="PTHR39639:SF1">
    <property type="entry name" value="DUF262 DOMAIN-CONTAINING PROTEIN"/>
    <property type="match status" value="1"/>
</dbReference>
<accession>A0A1X7CDY9</accession>
<gene>
    <name evidence="2" type="ORF">SAMN06295900_101264</name>
</gene>
<keyword evidence="3" id="KW-1185">Reference proteome</keyword>
<sequence>MTDKQPLLLQSELDEQRRQVDVDNYDLTLGEIVRMAEANELIRAPEYQRKFRWSEEDESYLIESLFLGLPVPSIYVASNPDGTWEVVDGLQRLSTLIHFMSVSPVTLKQLGKEESLCLTELRKLPSFNTYRYSDLPTPIRLQFGKRSLRVTALSDKSDPEIRFEVFERLNKGGVSLSPQEVRACIYRGPFAELLRELGEQPTFKKLVKLQSVHQNDGTREELVLKFFAYLNWADKYDGNVKSLLNRYMKESGPQLDLDQCRKLFNSVIDGIFKITGGPLLRKGYGNTPLNQLEAVLVGAGRILKAGKKLKTPQADWFNDADLLKSSTKGTNTKSSFEARNARAEKLLGG</sequence>
<dbReference type="PANTHER" id="PTHR39639">
    <property type="entry name" value="CHROMOSOME 16, WHOLE GENOME SHOTGUN SEQUENCE"/>
    <property type="match status" value="1"/>
</dbReference>
<dbReference type="InterPro" id="IPR004919">
    <property type="entry name" value="GmrSD_N"/>
</dbReference>
<proteinExistence type="predicted"/>
<name>A0A1X7CDY9_TRICW</name>
<dbReference type="Proteomes" id="UP000192911">
    <property type="component" value="Unassembled WGS sequence"/>
</dbReference>
<evidence type="ECO:0000259" key="1">
    <source>
        <dbReference type="Pfam" id="PF03235"/>
    </source>
</evidence>
<reference evidence="3" key="1">
    <citation type="submission" date="2017-04" db="EMBL/GenBank/DDBJ databases">
        <authorList>
            <person name="Varghese N."/>
            <person name="Submissions S."/>
        </authorList>
    </citation>
    <scope>NUCLEOTIDE SEQUENCE [LARGE SCALE GENOMIC DNA]</scope>
    <source>
        <strain evidence="3">Ballard 720</strain>
    </source>
</reference>
<dbReference type="Pfam" id="PF03235">
    <property type="entry name" value="GmrSD_N"/>
    <property type="match status" value="1"/>
</dbReference>
<protein>
    <recommendedName>
        <fullName evidence="1">GmrSD restriction endonucleases N-terminal domain-containing protein</fullName>
    </recommendedName>
</protein>